<protein>
    <submittedName>
        <fullName evidence="1">NAD(P)-binding protein</fullName>
    </submittedName>
</protein>
<sequence length="279" mass="30733">MSAEALVWLVTGASSGFGRMVAEIALKRGDMVVATLRTPSMLSDLVESTNLKYPTEPPHLLALKCDVTRHEDVVSVFDKTISVYGRCDLVFSNAGALLLGEVENPAQDKLARELFEINFWAAIDVSREAVRVFRDVNPIGKGRASVTIEGWSETLAKELDPSWNIKVVILEPGAFNTGIQRKAVNHPPPPAYVKNPDIIPPSIQARSYFATEGERNMGNPYLCMERVVQGALLPDPPSRLVLGKDAIAGCKAKLEEMKRDIEKYEAWSDTLYPHLESGL</sequence>
<dbReference type="EMBL" id="ML208766">
    <property type="protein sequence ID" value="TFK60500.1"/>
    <property type="molecule type" value="Genomic_DNA"/>
</dbReference>
<dbReference type="Proteomes" id="UP000308600">
    <property type="component" value="Unassembled WGS sequence"/>
</dbReference>
<proteinExistence type="predicted"/>
<name>A0ACD3A510_9AGAR</name>
<organism evidence="1 2">
    <name type="scientific">Pluteus cervinus</name>
    <dbReference type="NCBI Taxonomy" id="181527"/>
    <lineage>
        <taxon>Eukaryota</taxon>
        <taxon>Fungi</taxon>
        <taxon>Dikarya</taxon>
        <taxon>Basidiomycota</taxon>
        <taxon>Agaricomycotina</taxon>
        <taxon>Agaricomycetes</taxon>
        <taxon>Agaricomycetidae</taxon>
        <taxon>Agaricales</taxon>
        <taxon>Pluteineae</taxon>
        <taxon>Pluteaceae</taxon>
        <taxon>Pluteus</taxon>
    </lineage>
</organism>
<evidence type="ECO:0000313" key="1">
    <source>
        <dbReference type="EMBL" id="TFK60500.1"/>
    </source>
</evidence>
<accession>A0ACD3A510</accession>
<evidence type="ECO:0000313" key="2">
    <source>
        <dbReference type="Proteomes" id="UP000308600"/>
    </source>
</evidence>
<keyword evidence="2" id="KW-1185">Reference proteome</keyword>
<reference evidence="1 2" key="1">
    <citation type="journal article" date="2019" name="Nat. Ecol. Evol.">
        <title>Megaphylogeny resolves global patterns of mushroom evolution.</title>
        <authorList>
            <person name="Varga T."/>
            <person name="Krizsan K."/>
            <person name="Foldi C."/>
            <person name="Dima B."/>
            <person name="Sanchez-Garcia M."/>
            <person name="Sanchez-Ramirez S."/>
            <person name="Szollosi G.J."/>
            <person name="Szarkandi J.G."/>
            <person name="Papp V."/>
            <person name="Albert L."/>
            <person name="Andreopoulos W."/>
            <person name="Angelini C."/>
            <person name="Antonin V."/>
            <person name="Barry K.W."/>
            <person name="Bougher N.L."/>
            <person name="Buchanan P."/>
            <person name="Buyck B."/>
            <person name="Bense V."/>
            <person name="Catcheside P."/>
            <person name="Chovatia M."/>
            <person name="Cooper J."/>
            <person name="Damon W."/>
            <person name="Desjardin D."/>
            <person name="Finy P."/>
            <person name="Geml J."/>
            <person name="Haridas S."/>
            <person name="Hughes K."/>
            <person name="Justo A."/>
            <person name="Karasinski D."/>
            <person name="Kautmanova I."/>
            <person name="Kiss B."/>
            <person name="Kocsube S."/>
            <person name="Kotiranta H."/>
            <person name="LaButti K.M."/>
            <person name="Lechner B.E."/>
            <person name="Liimatainen K."/>
            <person name="Lipzen A."/>
            <person name="Lukacs Z."/>
            <person name="Mihaltcheva S."/>
            <person name="Morgado L.N."/>
            <person name="Niskanen T."/>
            <person name="Noordeloos M.E."/>
            <person name="Ohm R.A."/>
            <person name="Ortiz-Santana B."/>
            <person name="Ovrebo C."/>
            <person name="Racz N."/>
            <person name="Riley R."/>
            <person name="Savchenko A."/>
            <person name="Shiryaev A."/>
            <person name="Soop K."/>
            <person name="Spirin V."/>
            <person name="Szebenyi C."/>
            <person name="Tomsovsky M."/>
            <person name="Tulloss R.E."/>
            <person name="Uehling J."/>
            <person name="Grigoriev I.V."/>
            <person name="Vagvolgyi C."/>
            <person name="Papp T."/>
            <person name="Martin F.M."/>
            <person name="Miettinen O."/>
            <person name="Hibbett D.S."/>
            <person name="Nagy L.G."/>
        </authorList>
    </citation>
    <scope>NUCLEOTIDE SEQUENCE [LARGE SCALE GENOMIC DNA]</scope>
    <source>
        <strain evidence="1 2">NL-1719</strain>
    </source>
</reference>
<gene>
    <name evidence="1" type="ORF">BDN72DRAFT_850475</name>
</gene>